<evidence type="ECO:0000259" key="1">
    <source>
        <dbReference type="Pfam" id="PF13175"/>
    </source>
</evidence>
<feature type="domain" description="OLD protein-like TOPRIM" evidence="2">
    <location>
        <begin position="448"/>
        <end position="511"/>
    </location>
</feature>
<dbReference type="InterPro" id="IPR051396">
    <property type="entry name" value="Bact_Antivir_Def_Nuclease"/>
</dbReference>
<dbReference type="EMBL" id="SMFQ01000003">
    <property type="protein sequence ID" value="TCJ87439.1"/>
    <property type="molecule type" value="Genomic_DNA"/>
</dbReference>
<dbReference type="RefSeq" id="WP_131905713.1">
    <property type="nucleotide sequence ID" value="NZ_BAAAFU010000004.1"/>
</dbReference>
<dbReference type="Proteomes" id="UP000294887">
    <property type="component" value="Unassembled WGS sequence"/>
</dbReference>
<dbReference type="InterPro" id="IPR041685">
    <property type="entry name" value="AAA_GajA/Old/RecF-like"/>
</dbReference>
<evidence type="ECO:0000313" key="4">
    <source>
        <dbReference type="Proteomes" id="UP000294887"/>
    </source>
</evidence>
<dbReference type="Gene3D" id="3.40.50.300">
    <property type="entry name" value="P-loop containing nucleotide triphosphate hydrolases"/>
    <property type="match status" value="1"/>
</dbReference>
<dbReference type="InterPro" id="IPR027417">
    <property type="entry name" value="P-loop_NTPase"/>
</dbReference>
<evidence type="ECO:0000313" key="3">
    <source>
        <dbReference type="EMBL" id="TCJ87439.1"/>
    </source>
</evidence>
<dbReference type="GO" id="GO:0004527">
    <property type="term" value="F:exonuclease activity"/>
    <property type="evidence" value="ECO:0007669"/>
    <property type="project" value="UniProtKB-KW"/>
</dbReference>
<gene>
    <name evidence="3" type="ORF">EV695_1949</name>
</gene>
<evidence type="ECO:0000259" key="2">
    <source>
        <dbReference type="Pfam" id="PF20469"/>
    </source>
</evidence>
<dbReference type="PANTHER" id="PTHR43581">
    <property type="entry name" value="ATP/GTP PHOSPHATASE"/>
    <property type="match status" value="1"/>
</dbReference>
<dbReference type="Pfam" id="PF13175">
    <property type="entry name" value="AAA_15"/>
    <property type="match status" value="1"/>
</dbReference>
<keyword evidence="3" id="KW-0378">Hydrolase</keyword>
<dbReference type="CDD" id="cd01026">
    <property type="entry name" value="TOPRIM_OLD"/>
    <property type="match status" value="1"/>
</dbReference>
<sequence>MKIKEVHIKNWRSIESVKLDYQDLMIFIGQNNHGKSNILSSLLFFFGEIKPQELDFHNQSDELFVEVVFSNLDESDRSTFSKYVTSEGEIKIRKTAYASGSFDYKGYIQNPVEEWLQESNAGAYTARATAESLPLAEFLPEVGRITQANIKFAQSEYIQRNIDTVSFNYEMEDSNFLGLKNVAKGIFGQVFHIPAIRSASDDYVTKETSAFGSLYSKLIEQMSSSNPEWISAKDNISTLFGLLNKTDSEGNHNEERPPELSAFEERLSSHLSSWGAEIDVEIVAPNIDDVFKANTQVWINDGVKTDINRKGHGLQRALSFALIKTIAETLQEERVAAEEAGETAGARRASNSMYFILEEPELYLHPQAQRALFQSLTSLVEGGAQVSLCTHSSALIDLEYYKSICIVRKDQPESGTTICQCTEEIFTGNDKKDFNLSYWVNPDRSELFFAQKVILVEGATEKTVIPYIAQRIDCFKHQYSVIDCGSKNNIPAYVGLLNKFNIPYVAVYDIDHQAGKSQAAIDSADIATRGIEDVVDRSCGSTITLVNDIEEELGMAQGAGSKPYVALEEISSDDFEVSDQFKDKVLTMYE</sequence>
<dbReference type="PANTHER" id="PTHR43581:SF4">
    <property type="entry name" value="ATP_GTP PHOSPHATASE"/>
    <property type="match status" value="1"/>
</dbReference>
<keyword evidence="4" id="KW-1185">Reference proteome</keyword>
<protein>
    <submittedName>
        <fullName evidence="3">CRISPR-associated exonuclease Cas4</fullName>
    </submittedName>
</protein>
<dbReference type="AlphaFoldDB" id="A0A4R1F4J7"/>
<feature type="domain" description="Endonuclease GajA/Old nuclease/RecF-like AAA" evidence="1">
    <location>
        <begin position="1"/>
        <end position="396"/>
    </location>
</feature>
<reference evidence="3 4" key="1">
    <citation type="submission" date="2019-03" db="EMBL/GenBank/DDBJ databases">
        <title>Genomic Encyclopedia of Type Strains, Phase IV (KMG-IV): sequencing the most valuable type-strain genomes for metagenomic binning, comparative biology and taxonomic classification.</title>
        <authorList>
            <person name="Goeker M."/>
        </authorList>
    </citation>
    <scope>NUCLEOTIDE SEQUENCE [LARGE SCALE GENOMIC DNA]</scope>
    <source>
        <strain evidence="3 4">DSM 24830</strain>
    </source>
</reference>
<accession>A0A4R1F4J7</accession>
<dbReference type="Pfam" id="PF20469">
    <property type="entry name" value="OLD-like_TOPRIM"/>
    <property type="match status" value="1"/>
</dbReference>
<organism evidence="3 4">
    <name type="scientific">Cocleimonas flava</name>
    <dbReference type="NCBI Taxonomy" id="634765"/>
    <lineage>
        <taxon>Bacteria</taxon>
        <taxon>Pseudomonadati</taxon>
        <taxon>Pseudomonadota</taxon>
        <taxon>Gammaproteobacteria</taxon>
        <taxon>Thiotrichales</taxon>
        <taxon>Thiotrichaceae</taxon>
        <taxon>Cocleimonas</taxon>
    </lineage>
</organism>
<name>A0A4R1F4J7_9GAMM</name>
<keyword evidence="3" id="KW-0540">Nuclease</keyword>
<proteinExistence type="predicted"/>
<dbReference type="SUPFAM" id="SSF52540">
    <property type="entry name" value="P-loop containing nucleoside triphosphate hydrolases"/>
    <property type="match status" value="1"/>
</dbReference>
<comment type="caution">
    <text evidence="3">The sequence shown here is derived from an EMBL/GenBank/DDBJ whole genome shotgun (WGS) entry which is preliminary data.</text>
</comment>
<dbReference type="OrthoDB" id="104167at2"/>
<keyword evidence="3" id="KW-0269">Exonuclease</keyword>
<dbReference type="InterPro" id="IPR034139">
    <property type="entry name" value="TOPRIM_OLD"/>
</dbReference>